<organism evidence="2 3">
    <name type="scientific">Algimonas porphyrae</name>
    <dbReference type="NCBI Taxonomy" id="1128113"/>
    <lineage>
        <taxon>Bacteria</taxon>
        <taxon>Pseudomonadati</taxon>
        <taxon>Pseudomonadota</taxon>
        <taxon>Alphaproteobacteria</taxon>
        <taxon>Maricaulales</taxon>
        <taxon>Robiginitomaculaceae</taxon>
        <taxon>Algimonas</taxon>
    </lineage>
</organism>
<proteinExistence type="predicted"/>
<sequence length="254" mass="29437">MILRRIKAHVENENWFAVAIDFFIVVVGVFIGLQVANWNEARSEVERERIMLVELKGELEAAIHITKGRIDSFRQVSEAGRRSLVFLQSNRDCGDQCWPVLIDFFHASQWQTTAVPRDIFQEMRREGLPTSREIVDAIAAYHLRNDILIISGNVLPEYRSLVRQRIPVDIQEVYWEDCYEVQSGRETLSLDCPEQFPPELSKRTVDTIRSDGRMALTLTEWIGFIVSYPQDLRQEIDLAEAAIAEIDLTLERMR</sequence>
<name>A0ABQ5V4N9_9PROT</name>
<protein>
    <submittedName>
        <fullName evidence="2">Uncharacterized protein</fullName>
    </submittedName>
</protein>
<evidence type="ECO:0000256" key="1">
    <source>
        <dbReference type="SAM" id="Phobius"/>
    </source>
</evidence>
<evidence type="ECO:0000313" key="2">
    <source>
        <dbReference type="EMBL" id="GLQ21689.1"/>
    </source>
</evidence>
<comment type="caution">
    <text evidence="2">The sequence shown here is derived from an EMBL/GenBank/DDBJ whole genome shotgun (WGS) entry which is preliminary data.</text>
</comment>
<evidence type="ECO:0000313" key="3">
    <source>
        <dbReference type="Proteomes" id="UP001161390"/>
    </source>
</evidence>
<keyword evidence="3" id="KW-1185">Reference proteome</keyword>
<dbReference type="Proteomes" id="UP001161390">
    <property type="component" value="Unassembled WGS sequence"/>
</dbReference>
<accession>A0ABQ5V4N9</accession>
<dbReference type="EMBL" id="BSNJ01000005">
    <property type="protein sequence ID" value="GLQ21689.1"/>
    <property type="molecule type" value="Genomic_DNA"/>
</dbReference>
<dbReference type="RefSeq" id="WP_284373484.1">
    <property type="nucleotide sequence ID" value="NZ_BSNJ01000005.1"/>
</dbReference>
<feature type="transmembrane region" description="Helical" evidence="1">
    <location>
        <begin position="15"/>
        <end position="33"/>
    </location>
</feature>
<keyword evidence="1" id="KW-0812">Transmembrane</keyword>
<gene>
    <name evidence="2" type="ORF">GCM10007854_26440</name>
</gene>
<keyword evidence="1" id="KW-0472">Membrane</keyword>
<keyword evidence="1" id="KW-1133">Transmembrane helix</keyword>
<reference evidence="2" key="1">
    <citation type="journal article" date="2014" name="Int. J. Syst. Evol. Microbiol.">
        <title>Complete genome of a new Firmicutes species belonging to the dominant human colonic microbiota ('Ruminococcus bicirculans') reveals two chromosomes and a selective capacity to utilize plant glucans.</title>
        <authorList>
            <consortium name="NISC Comparative Sequencing Program"/>
            <person name="Wegmann U."/>
            <person name="Louis P."/>
            <person name="Goesmann A."/>
            <person name="Henrissat B."/>
            <person name="Duncan S.H."/>
            <person name="Flint H.J."/>
        </authorList>
    </citation>
    <scope>NUCLEOTIDE SEQUENCE</scope>
    <source>
        <strain evidence="2">NBRC 108216</strain>
    </source>
</reference>
<reference evidence="2" key="2">
    <citation type="submission" date="2023-01" db="EMBL/GenBank/DDBJ databases">
        <title>Draft genome sequence of Algimonas porphyrae strain NBRC 108216.</title>
        <authorList>
            <person name="Sun Q."/>
            <person name="Mori K."/>
        </authorList>
    </citation>
    <scope>NUCLEOTIDE SEQUENCE</scope>
    <source>
        <strain evidence="2">NBRC 108216</strain>
    </source>
</reference>